<evidence type="ECO:0000256" key="2">
    <source>
        <dbReference type="ARBA" id="ARBA00008685"/>
    </source>
</evidence>
<keyword evidence="7" id="KW-0406">Ion transport</keyword>
<protein>
    <recommendedName>
        <fullName evidence="19">Glutamate receptor ionotropic, kainate 2</fullName>
    </recommendedName>
</protein>
<organism evidence="17 18">
    <name type="scientific">Orchesella dallaii</name>
    <dbReference type="NCBI Taxonomy" id="48710"/>
    <lineage>
        <taxon>Eukaryota</taxon>
        <taxon>Metazoa</taxon>
        <taxon>Ecdysozoa</taxon>
        <taxon>Arthropoda</taxon>
        <taxon>Hexapoda</taxon>
        <taxon>Collembola</taxon>
        <taxon>Entomobryomorpha</taxon>
        <taxon>Entomobryoidea</taxon>
        <taxon>Orchesellidae</taxon>
        <taxon>Orchesellinae</taxon>
        <taxon>Orchesella</taxon>
    </lineage>
</organism>
<name>A0ABP1QCH6_9HEXA</name>
<dbReference type="Gene3D" id="3.40.50.2300">
    <property type="match status" value="2"/>
</dbReference>
<evidence type="ECO:0000259" key="16">
    <source>
        <dbReference type="SMART" id="SM00918"/>
    </source>
</evidence>
<evidence type="ECO:0000256" key="7">
    <source>
        <dbReference type="ARBA" id="ARBA00023065"/>
    </source>
</evidence>
<evidence type="ECO:0000256" key="14">
    <source>
        <dbReference type="ARBA" id="ARBA00034100"/>
    </source>
</evidence>
<dbReference type="Pfam" id="PF01094">
    <property type="entry name" value="ANF_receptor"/>
    <property type="match status" value="1"/>
</dbReference>
<dbReference type="InterPro" id="IPR028082">
    <property type="entry name" value="Peripla_BP_I"/>
</dbReference>
<evidence type="ECO:0000256" key="5">
    <source>
        <dbReference type="ARBA" id="ARBA00022989"/>
    </source>
</evidence>
<keyword evidence="9" id="KW-0675">Receptor</keyword>
<evidence type="ECO:0000256" key="12">
    <source>
        <dbReference type="ARBA" id="ARBA00023286"/>
    </source>
</evidence>
<dbReference type="Pfam" id="PF10613">
    <property type="entry name" value="Lig_chan-Glu_bd"/>
    <property type="match status" value="1"/>
</dbReference>
<keyword evidence="5" id="KW-1133">Transmembrane helix</keyword>
<dbReference type="InterPro" id="IPR015683">
    <property type="entry name" value="Ionotropic_Glu_rcpt"/>
</dbReference>
<proteinExistence type="inferred from homology"/>
<keyword evidence="6" id="KW-0770">Synapse</keyword>
<sequence length="535" mass="59314">MPGTSGTHACFQNIATRSVFLEKEQDVHAAFRFGVETLKARHLLNETEIEFDIQYASPHDFFHLYTRACVEVQYGIVTLFGPTDPGLDRQLGSISKALGIPLISTAPRTLSEKKRRFSFSEEVMTTSDLTLALYPTQSQLISLMKEFAAELKWKDISIIHDPMHGLIDPSILAEALQILGSVSVHRATTDLRATLVQLRLKGARNIIIDTGFANVESVIQATLDTGMMTKSYSYIFSMLDMKAANWSRLRYSEALVFGFNIIDERKLQEFQDLFTASAQSQNMKTLPETARVAMTLDSVELLARGLEAFDNVGTDLSTPSSTSCTAERKWDVGEELKDVYGSVYFDGMTGPIGFTNGARSRVKVDILKLAFEITEGEQIDTSFILVGNWSEGLSYERDGLQMGDRNVLRNEKPAINKTLVITTTEGSACMTKTDPGQEEGYCVELAQHLSKLVGFHYKLKLVSDGRYGKPDALTGQWDGMIGEVIRGEADMAIADLTVTAARQSVVDFSAPFMHTSLGILYKVVNFKAIFLTFVL</sequence>
<feature type="domain" description="Ionotropic glutamate receptor C-terminal" evidence="15">
    <location>
        <begin position="418"/>
        <end position="534"/>
    </location>
</feature>
<dbReference type="Proteomes" id="UP001642540">
    <property type="component" value="Unassembled WGS sequence"/>
</dbReference>
<keyword evidence="18" id="KW-1185">Reference proteome</keyword>
<dbReference type="InterPro" id="IPR001320">
    <property type="entry name" value="Iontro_rcpt_C"/>
</dbReference>
<dbReference type="InterPro" id="IPR019594">
    <property type="entry name" value="Glu/Gly-bd"/>
</dbReference>
<dbReference type="PANTHER" id="PTHR18966">
    <property type="entry name" value="IONOTROPIC GLUTAMATE RECEPTOR"/>
    <property type="match status" value="1"/>
</dbReference>
<dbReference type="SUPFAM" id="SSF53822">
    <property type="entry name" value="Periplasmic binding protein-like I"/>
    <property type="match status" value="1"/>
</dbReference>
<evidence type="ECO:0000256" key="13">
    <source>
        <dbReference type="ARBA" id="ARBA00023303"/>
    </source>
</evidence>
<comment type="caution">
    <text evidence="17">The sequence shown here is derived from an EMBL/GenBank/DDBJ whole genome shotgun (WGS) entry which is preliminary data.</text>
</comment>
<keyword evidence="4" id="KW-0812">Transmembrane</keyword>
<evidence type="ECO:0000256" key="6">
    <source>
        <dbReference type="ARBA" id="ARBA00023018"/>
    </source>
</evidence>
<accession>A0ABP1QCH6</accession>
<evidence type="ECO:0000256" key="10">
    <source>
        <dbReference type="ARBA" id="ARBA00023180"/>
    </source>
</evidence>
<evidence type="ECO:0000256" key="11">
    <source>
        <dbReference type="ARBA" id="ARBA00023257"/>
    </source>
</evidence>
<evidence type="ECO:0000256" key="9">
    <source>
        <dbReference type="ARBA" id="ARBA00023170"/>
    </source>
</evidence>
<evidence type="ECO:0000256" key="8">
    <source>
        <dbReference type="ARBA" id="ARBA00023136"/>
    </source>
</evidence>
<gene>
    <name evidence="17" type="ORF">ODALV1_LOCUS8681</name>
</gene>
<evidence type="ECO:0000313" key="17">
    <source>
        <dbReference type="EMBL" id="CAL8094045.1"/>
    </source>
</evidence>
<evidence type="ECO:0000256" key="1">
    <source>
        <dbReference type="ARBA" id="ARBA00004141"/>
    </source>
</evidence>
<feature type="domain" description="Ionotropic glutamate receptor L-glutamate and glycine-binding" evidence="16">
    <location>
        <begin position="427"/>
        <end position="486"/>
    </location>
</feature>
<keyword evidence="13" id="KW-0407">Ion channel</keyword>
<keyword evidence="12" id="KW-1071">Ligand-gated ion channel</keyword>
<dbReference type="SUPFAM" id="SSF53850">
    <property type="entry name" value="Periplasmic binding protein-like II"/>
    <property type="match status" value="1"/>
</dbReference>
<evidence type="ECO:0000256" key="4">
    <source>
        <dbReference type="ARBA" id="ARBA00022692"/>
    </source>
</evidence>
<dbReference type="SMART" id="SM00079">
    <property type="entry name" value="PBPe"/>
    <property type="match status" value="1"/>
</dbReference>
<keyword evidence="3" id="KW-0813">Transport</keyword>
<reference evidence="17 18" key="1">
    <citation type="submission" date="2024-08" db="EMBL/GenBank/DDBJ databases">
        <authorList>
            <person name="Cucini C."/>
            <person name="Frati F."/>
        </authorList>
    </citation>
    <scope>NUCLEOTIDE SEQUENCE [LARGE SCALE GENOMIC DNA]</scope>
</reference>
<comment type="subcellular location">
    <subcellularLocation>
        <location evidence="1">Membrane</location>
        <topology evidence="1">Multi-pass membrane protein</topology>
    </subcellularLocation>
    <subcellularLocation>
        <location evidence="14">Postsynaptic cell membrane</location>
    </subcellularLocation>
</comment>
<keyword evidence="11" id="KW-0628">Postsynaptic cell membrane</keyword>
<evidence type="ECO:0008006" key="19">
    <source>
        <dbReference type="Google" id="ProtNLM"/>
    </source>
</evidence>
<comment type="similarity">
    <text evidence="2">Belongs to the glutamate-gated ion channel (TC 1.A.10.1) family.</text>
</comment>
<dbReference type="SMART" id="SM00918">
    <property type="entry name" value="Lig_chan-Glu_bd"/>
    <property type="match status" value="1"/>
</dbReference>
<dbReference type="EMBL" id="CAXLJM020000026">
    <property type="protein sequence ID" value="CAL8094045.1"/>
    <property type="molecule type" value="Genomic_DNA"/>
</dbReference>
<evidence type="ECO:0000313" key="18">
    <source>
        <dbReference type="Proteomes" id="UP001642540"/>
    </source>
</evidence>
<evidence type="ECO:0000256" key="3">
    <source>
        <dbReference type="ARBA" id="ARBA00022448"/>
    </source>
</evidence>
<evidence type="ECO:0000259" key="15">
    <source>
        <dbReference type="SMART" id="SM00079"/>
    </source>
</evidence>
<keyword evidence="10" id="KW-0325">Glycoprotein</keyword>
<dbReference type="InterPro" id="IPR001828">
    <property type="entry name" value="ANF_lig-bd_rcpt"/>
</dbReference>
<dbReference type="Gene3D" id="3.40.190.10">
    <property type="entry name" value="Periplasmic binding protein-like II"/>
    <property type="match status" value="1"/>
</dbReference>
<keyword evidence="8" id="KW-0472">Membrane</keyword>